<keyword evidence="11" id="KW-1185">Reference proteome</keyword>
<gene>
    <name evidence="10" type="primary">ZRA1-1</name>
    <name evidence="10" type="ORF">CSHISOI_01702</name>
</gene>
<dbReference type="EMBL" id="PUHP01000076">
    <property type="protein sequence ID" value="TQN73727.1"/>
    <property type="molecule type" value="Genomic_DNA"/>
</dbReference>
<evidence type="ECO:0000256" key="3">
    <source>
        <dbReference type="ARBA" id="ARBA00022448"/>
    </source>
</evidence>
<dbReference type="PANTHER" id="PTHR19241">
    <property type="entry name" value="ATP-BINDING CASSETTE TRANSPORTER"/>
    <property type="match status" value="1"/>
</dbReference>
<name>A0A5Q4C4W6_9PEZI</name>
<comment type="similarity">
    <text evidence="2">Belongs to the ABC transporter superfamily. ABCG family. PDR (TC 3.A.1.205) subfamily.</text>
</comment>
<dbReference type="InterPro" id="IPR010929">
    <property type="entry name" value="PDR_CDR_ABC"/>
</dbReference>
<feature type="non-terminal residue" evidence="10">
    <location>
        <position position="908"/>
    </location>
</feature>
<dbReference type="Gene3D" id="3.40.50.300">
    <property type="entry name" value="P-loop containing nucleotide triphosphate hydrolases"/>
    <property type="match status" value="2"/>
</dbReference>
<evidence type="ECO:0000256" key="4">
    <source>
        <dbReference type="ARBA" id="ARBA00022692"/>
    </source>
</evidence>
<reference evidence="10 11" key="1">
    <citation type="journal article" date="2019" name="Sci. Rep.">
        <title>Colletotrichum shisoi sp. nov., an anthracnose pathogen of Perilla frutescens in Japan: molecular phylogenetic, morphological and genomic evidence.</title>
        <authorList>
            <person name="Gan P."/>
            <person name="Tsushima A."/>
            <person name="Hiroyama R."/>
            <person name="Narusaka M."/>
            <person name="Takano Y."/>
            <person name="Narusaka Y."/>
            <person name="Kawaradani M."/>
            <person name="Damm U."/>
            <person name="Shirasu K."/>
        </authorList>
    </citation>
    <scope>NUCLEOTIDE SEQUENCE [LARGE SCALE GENOMIC DNA]</scope>
    <source>
        <strain evidence="10 11">PG-2018a</strain>
    </source>
</reference>
<feature type="domain" description="ABC-2 type transporter transmembrane" evidence="8">
    <location>
        <begin position="637"/>
        <end position="851"/>
    </location>
</feature>
<feature type="domain" description="CDR ABC transporter" evidence="9">
    <location>
        <begin position="866"/>
        <end position="900"/>
    </location>
</feature>
<dbReference type="SUPFAM" id="SSF52540">
    <property type="entry name" value="P-loop containing nucleoside triphosphate hydrolases"/>
    <property type="match status" value="2"/>
</dbReference>
<dbReference type="AlphaFoldDB" id="A0A5Q4C4W6"/>
<organism evidence="10 11">
    <name type="scientific">Colletotrichum shisoi</name>
    <dbReference type="NCBI Taxonomy" id="2078593"/>
    <lineage>
        <taxon>Eukaryota</taxon>
        <taxon>Fungi</taxon>
        <taxon>Dikarya</taxon>
        <taxon>Ascomycota</taxon>
        <taxon>Pezizomycotina</taxon>
        <taxon>Sordariomycetes</taxon>
        <taxon>Hypocreomycetidae</taxon>
        <taxon>Glomerellales</taxon>
        <taxon>Glomerellaceae</taxon>
        <taxon>Colletotrichum</taxon>
        <taxon>Colletotrichum destructivum species complex</taxon>
    </lineage>
</organism>
<dbReference type="InterPro" id="IPR027417">
    <property type="entry name" value="P-loop_NTPase"/>
</dbReference>
<evidence type="ECO:0000313" key="11">
    <source>
        <dbReference type="Proteomes" id="UP000326340"/>
    </source>
</evidence>
<proteinExistence type="inferred from homology"/>
<feature type="transmembrane region" description="Helical" evidence="7">
    <location>
        <begin position="731"/>
        <end position="754"/>
    </location>
</feature>
<keyword evidence="3" id="KW-0813">Transport</keyword>
<accession>A0A5Q4C4W6</accession>
<comment type="caution">
    <text evidence="10">The sequence shown here is derived from an EMBL/GenBank/DDBJ whole genome shotgun (WGS) entry which is preliminary data.</text>
</comment>
<dbReference type="Proteomes" id="UP000326340">
    <property type="component" value="Unassembled WGS sequence"/>
</dbReference>
<dbReference type="Pfam" id="PF06422">
    <property type="entry name" value="PDR_CDR"/>
    <property type="match status" value="2"/>
</dbReference>
<evidence type="ECO:0000256" key="6">
    <source>
        <dbReference type="ARBA" id="ARBA00023136"/>
    </source>
</evidence>
<dbReference type="InterPro" id="IPR013525">
    <property type="entry name" value="ABC2_TM"/>
</dbReference>
<dbReference type="GO" id="GO:0140359">
    <property type="term" value="F:ABC-type transporter activity"/>
    <property type="evidence" value="ECO:0007669"/>
    <property type="project" value="InterPro"/>
</dbReference>
<feature type="transmembrane region" description="Helical" evidence="7">
    <location>
        <begin position="885"/>
        <end position="904"/>
    </location>
</feature>
<dbReference type="Pfam" id="PF01061">
    <property type="entry name" value="ABC2_membrane"/>
    <property type="match status" value="2"/>
</dbReference>
<keyword evidence="4 7" id="KW-0812">Transmembrane</keyword>
<feature type="transmembrane region" description="Helical" evidence="7">
    <location>
        <begin position="689"/>
        <end position="710"/>
    </location>
</feature>
<dbReference type="OrthoDB" id="245989at2759"/>
<feature type="transmembrane region" description="Helical" evidence="7">
    <location>
        <begin position="296"/>
        <end position="318"/>
    </location>
</feature>
<feature type="transmembrane region" description="Helical" evidence="7">
    <location>
        <begin position="408"/>
        <end position="430"/>
    </location>
</feature>
<protein>
    <submittedName>
        <fullName evidence="10">ZEB2-regulated ABC transporter 1</fullName>
    </submittedName>
</protein>
<feature type="domain" description="ABC-2 type transporter transmembrane" evidence="8">
    <location>
        <begin position="228"/>
        <end position="348"/>
    </location>
</feature>
<comment type="subcellular location">
    <subcellularLocation>
        <location evidence="1">Membrane</location>
        <topology evidence="1">Multi-pass membrane protein</topology>
    </subcellularLocation>
</comment>
<evidence type="ECO:0000259" key="9">
    <source>
        <dbReference type="Pfam" id="PF06422"/>
    </source>
</evidence>
<evidence type="ECO:0000313" key="10">
    <source>
        <dbReference type="EMBL" id="TQN73727.1"/>
    </source>
</evidence>
<feature type="domain" description="CDR ABC transporter" evidence="9">
    <location>
        <begin position="359"/>
        <end position="448"/>
    </location>
</feature>
<evidence type="ECO:0000259" key="8">
    <source>
        <dbReference type="Pfam" id="PF01061"/>
    </source>
</evidence>
<feature type="transmembrane region" description="Helical" evidence="7">
    <location>
        <begin position="656"/>
        <end position="677"/>
    </location>
</feature>
<dbReference type="GO" id="GO:0005524">
    <property type="term" value="F:ATP binding"/>
    <property type="evidence" value="ECO:0007669"/>
    <property type="project" value="InterPro"/>
</dbReference>
<evidence type="ECO:0000256" key="2">
    <source>
        <dbReference type="ARBA" id="ARBA00006012"/>
    </source>
</evidence>
<keyword evidence="6 7" id="KW-0472">Membrane</keyword>
<dbReference type="GO" id="GO:0016020">
    <property type="term" value="C:membrane"/>
    <property type="evidence" value="ECO:0007669"/>
    <property type="project" value="UniProtKB-SubCell"/>
</dbReference>
<sequence length="908" mass="101785">MAMFGISHTKNTRVGDDFVRGVSGGERKRVTIFEAALSYSPLQRWDNSTRGLDSATALEFFRTLRTQADILGTTACVAIYQASQDAYDPTFLTSMTSHQERIVRPDWKGKPPPRSPDEFAEAWKESQHRAALDSEIDDYVDRHPFNNEDYDRFLASRRFDQAKSQCPQSPFTLSYAEQVRLTLWRSWVLLRNDPSMTLTMPVTNLFQALGISSVFYNLPQDSTSISHRAIAEALSAMISDLPYKFVNSVITTLIMYFMANLRREPGPFFFFYLIVIIMTLVMSMMFRLLGSLTKTIAQALAPASVVILIIALYTGFAIKVQYMQNWLGWLRWANPAFYGFESMLLNEFVGRRFRCANFVPAGPGYESVRPDEQVYEIVGSVPGEGFVDGAAYLATSYGYLNSHKWRNVGILIAFAIFFLACHLAAAEYVASDRSKGEVLVFSRKAMGKRRKQGTSDIETTAVRQQEEALESSGGVSNVEEMTSIFHWQNICYNVKIKDETRGILDSVDGWVAPKSLTALMGVLGAGKPTLLDVLASRMTMGVITGDMLVDGKPRDEGGKTVYFGPIGKNLQCLTDYFVRNGGPPCPPDSNPAEHMLHVIGAAPGAHTEIDWPAVWRRSSEYQGVQDELQFAAPFGLQCREVARRVLQQYWRSPTYIYSKAFLSCGAALFIVLSFLNIENTQGGLQNQMFGVFIFLAIFSQLVDQILPVFVSQRTMYEARERPSKSYSWVAFFGANMLVEAVWNSVSMAFIPPLFSHDPRPLPPSMIDRTGTEHSRATTICFFVWACFIFASTFAHFVIAGLDSHDVASAVVGLLTVMMFGFCGIFAGPDALPRFWIFMYRVNPFTYFVEGFPGTALANARASCAPDDFLASVNVDFANRWRNFGIMWAFVVFNVAAAFLLYWLARVPK</sequence>
<evidence type="ECO:0000256" key="7">
    <source>
        <dbReference type="SAM" id="Phobius"/>
    </source>
</evidence>
<keyword evidence="5 7" id="KW-1133">Transmembrane helix</keyword>
<evidence type="ECO:0000256" key="1">
    <source>
        <dbReference type="ARBA" id="ARBA00004141"/>
    </source>
</evidence>
<feature type="transmembrane region" description="Helical" evidence="7">
    <location>
        <begin position="806"/>
        <end position="826"/>
    </location>
</feature>
<evidence type="ECO:0000256" key="5">
    <source>
        <dbReference type="ARBA" id="ARBA00022989"/>
    </source>
</evidence>
<feature type="transmembrane region" description="Helical" evidence="7">
    <location>
        <begin position="268"/>
        <end position="289"/>
    </location>
</feature>
<feature type="transmembrane region" description="Helical" evidence="7">
    <location>
        <begin position="774"/>
        <end position="799"/>
    </location>
</feature>